<organism evidence="2 3">
    <name type="scientific">Rhodofomes roseus</name>
    <dbReference type="NCBI Taxonomy" id="34475"/>
    <lineage>
        <taxon>Eukaryota</taxon>
        <taxon>Fungi</taxon>
        <taxon>Dikarya</taxon>
        <taxon>Basidiomycota</taxon>
        <taxon>Agaricomycotina</taxon>
        <taxon>Agaricomycetes</taxon>
        <taxon>Polyporales</taxon>
        <taxon>Rhodofomes</taxon>
    </lineage>
</organism>
<feature type="region of interest" description="Disordered" evidence="1">
    <location>
        <begin position="937"/>
        <end position="991"/>
    </location>
</feature>
<evidence type="ECO:0000256" key="1">
    <source>
        <dbReference type="SAM" id="MobiDB-lite"/>
    </source>
</evidence>
<evidence type="ECO:0000313" key="2">
    <source>
        <dbReference type="EMBL" id="TFY53469.1"/>
    </source>
</evidence>
<feature type="region of interest" description="Disordered" evidence="1">
    <location>
        <begin position="1"/>
        <end position="21"/>
    </location>
</feature>
<proteinExistence type="predicted"/>
<protein>
    <submittedName>
        <fullName evidence="2">Uncharacterized protein</fullName>
    </submittedName>
</protein>
<dbReference type="Proteomes" id="UP000298390">
    <property type="component" value="Unassembled WGS sequence"/>
</dbReference>
<sequence>MMDSSGACQRTDNAGIFDDVYPDESGYTDSNENRILFSAGIKPQDPHLVKLISELLLPQLDEYAHLGGDSEWDSNTDDLTIPEIIASEIQRTGIHTANDDIQVAPDLFAGMQAEDDWSPYGSKTMFMLHLLDSMPRLRLSNDHMKLIMWVMRQCGTPDVPAFTALRSLQEKLTRDIGLKTTHHISSQDNEFYANGPSSTFKLTGLFGLYDPAILRIPANMMVYNCRDIEVEVQHDITFDDTVPSWAVKRHPVREIAKERPVFTLYASAWSDDVSGNVSKQYNAHTNMYLANLNLPHEKLQQEFFIRFHSTSQHAGSSEQFDALYKEAGPDRWIEAYDCALKQDILFRVMPHIEPADNPQQSETCSHIGLKGNHFCRRCKIGGTVAEKESDETYNALFLPGEPRTPEETEEAIKMQLRQACRGEREAVEALQTSTGVKDRIAQFWIEVVLIRAQDERKRQITDKETRDDRLNNRNLKGKDRSDLKEELVAVIQETTFQWLVQQPQRSYDTLPVDSPLRNDVRAGDHYNPLLGIPGTNVHRDTPTEILHSYLIAWGNDMDGQDIKYGRIRFITLNATSAILKADLEVLIANLLDICALIDPNRIIVKAKLHLLSHLVEDVRRFGPAILYSTEIFECWNSVFRMCSVLSNRLAPSRDIAETLTEMEAFKHVVSGGWWKTKDGEAVQASGRVRTFQSSNAALAGLTPPSANPVLKLEAYAKQSVPSDVHPGLASSGSNDAGADSSLSNSPEMNGNLERCIYVISQSRDVCKRGSWVFYQHPQTEVVSAGRLIEVFLEPGGSPSQAQSARARVLIQPYTISDKLDDHYNMPILVRNSTESERNTHRDVLFAFNAQHDCYACKCSPTGTAPVQQERRETAQTRQVIKHVGDGPDADRYILNIHALHNAALIRQTLPRSLTAPKPYIPIQERVKKHYEMAAKLQVSGPQKRAEAQAKAAETRARNKSQNAKAQAAQSEASTSSAAAIGASGATASQLS</sequence>
<reference evidence="2 3" key="1">
    <citation type="submission" date="2019-01" db="EMBL/GenBank/DDBJ databases">
        <title>Genome sequencing of the rare red list fungi Fomitopsis rosea.</title>
        <authorList>
            <person name="Buettner E."/>
            <person name="Kellner H."/>
        </authorList>
    </citation>
    <scope>NUCLEOTIDE SEQUENCE [LARGE SCALE GENOMIC DNA]</scope>
    <source>
        <strain evidence="2 3">DSM 105464</strain>
    </source>
</reference>
<gene>
    <name evidence="2" type="ORF">EVJ58_g9437</name>
</gene>
<evidence type="ECO:0000313" key="3">
    <source>
        <dbReference type="Proteomes" id="UP000298390"/>
    </source>
</evidence>
<accession>A0A4Y9XY15</accession>
<feature type="compositionally biased region" description="Polar residues" evidence="1">
    <location>
        <begin position="1"/>
        <end position="12"/>
    </location>
</feature>
<dbReference type="AlphaFoldDB" id="A0A4Y9XY15"/>
<feature type="compositionally biased region" description="Low complexity" evidence="1">
    <location>
        <begin position="959"/>
        <end position="991"/>
    </location>
</feature>
<feature type="region of interest" description="Disordered" evidence="1">
    <location>
        <begin position="723"/>
        <end position="745"/>
    </location>
</feature>
<comment type="caution">
    <text evidence="2">The sequence shown here is derived from an EMBL/GenBank/DDBJ whole genome shotgun (WGS) entry which is preliminary data.</text>
</comment>
<dbReference type="EMBL" id="SEKV01000817">
    <property type="protein sequence ID" value="TFY53469.1"/>
    <property type="molecule type" value="Genomic_DNA"/>
</dbReference>
<dbReference type="PANTHER" id="PTHR31912">
    <property type="entry name" value="IP13529P"/>
    <property type="match status" value="1"/>
</dbReference>
<name>A0A4Y9XY15_9APHY</name>
<feature type="compositionally biased region" description="Low complexity" evidence="1">
    <location>
        <begin position="727"/>
        <end position="745"/>
    </location>
</feature>
<feature type="compositionally biased region" description="Basic and acidic residues" evidence="1">
    <location>
        <begin position="943"/>
        <end position="956"/>
    </location>
</feature>
<dbReference type="STRING" id="34475.A0A4Y9XY15"/>
<dbReference type="PANTHER" id="PTHR31912:SF34">
    <property type="entry name" value="NOTOCHORD-RELATED PROTEIN"/>
    <property type="match status" value="1"/>
</dbReference>